<sequence>METVNPATGEVVDSYEEDSASDIDDALARAEDSFAEWRDVPLREREQLIEAAGDVLRDNEREYAELMTEEMGKPISQAHSEIQKCQWLCDHYAQHASEYLEAETHPSPPGTTVKTVYDPMGPVLAVMPWNFPFWQAMRFAVPYLAAGNVGLLKHASNVPGCALAIEEVFDKAGLPDGAFQTLLAGSEKIDDVLADDRVRAATLTGSGPAGRAVASTAGENLKKTVLELGGSDPFVVLDDADIDAAAETGAWARNQNGGQSCIAAKRFIVHEDVYDEFLDRFVEECEALTVGDPTEEDTDLGPQAQEHLMDDLHDQVEASVDAGATVVTGGEPLDRDGPFYPPTILTDVPEGCPADSEELFGPVASVYSVSDEDAAIAKANDTEFGLGASIWTEDRERGQRVARRIDAGCTYVNQLTKSDPRVPFGGVKNSGYGRELSEAGIKEFVNRKTVWIE</sequence>
<dbReference type="Pfam" id="PF00171">
    <property type="entry name" value="Aldedh"/>
    <property type="match status" value="1"/>
</dbReference>
<evidence type="ECO:0000256" key="4">
    <source>
        <dbReference type="SAM" id="MobiDB-lite"/>
    </source>
</evidence>
<evidence type="ECO:0000256" key="3">
    <source>
        <dbReference type="ARBA" id="ARBA00023002"/>
    </source>
</evidence>
<dbReference type="EMBL" id="BAAADN010000002">
    <property type="protein sequence ID" value="GAA0450812.1"/>
    <property type="molecule type" value="Genomic_DNA"/>
</dbReference>
<reference evidence="6" key="3">
    <citation type="submission" date="2023-12" db="EMBL/GenBank/DDBJ databases">
        <authorList>
            <person name="Sun Q."/>
            <person name="Inoue M."/>
        </authorList>
    </citation>
    <scope>NUCLEOTIDE SEQUENCE</scope>
    <source>
        <strain evidence="6">JCM 12289</strain>
    </source>
</reference>
<evidence type="ECO:0000259" key="5">
    <source>
        <dbReference type="Pfam" id="PF00171"/>
    </source>
</evidence>
<dbReference type="InterPro" id="IPR016163">
    <property type="entry name" value="Ald_DH_C"/>
</dbReference>
<dbReference type="InterPro" id="IPR044148">
    <property type="entry name" value="ALDH_GabD1-like"/>
</dbReference>
<evidence type="ECO:0000256" key="1">
    <source>
        <dbReference type="ARBA" id="ARBA00009986"/>
    </source>
</evidence>
<dbReference type="Proteomes" id="UP001500962">
    <property type="component" value="Unassembled WGS sequence"/>
</dbReference>
<dbReference type="AlphaFoldDB" id="A0AAV3SD68"/>
<dbReference type="Gene3D" id="3.40.309.10">
    <property type="entry name" value="Aldehyde Dehydrogenase, Chain A, domain 2"/>
    <property type="match status" value="1"/>
</dbReference>
<dbReference type="RefSeq" id="WP_244700387.1">
    <property type="nucleotide sequence ID" value="NZ_BAAADN010000002.1"/>
</dbReference>
<protein>
    <submittedName>
        <fullName evidence="6">NAD-dependent succinate-semialdehyde dehydrogenase</fullName>
    </submittedName>
</protein>
<dbReference type="GO" id="GO:0004777">
    <property type="term" value="F:succinate-semialdehyde dehydrogenase (NAD+) activity"/>
    <property type="evidence" value="ECO:0007669"/>
    <property type="project" value="TreeGrafter"/>
</dbReference>
<dbReference type="Proteomes" id="UP000830542">
    <property type="component" value="Chromosome"/>
</dbReference>
<keyword evidence="3" id="KW-0560">Oxidoreductase</keyword>
<dbReference type="InterPro" id="IPR015590">
    <property type="entry name" value="Aldehyde_DH_dom"/>
</dbReference>
<name>A0AAV3SD68_HALDO</name>
<dbReference type="EMBL" id="CP095005">
    <property type="protein sequence ID" value="UOO94485.1"/>
    <property type="molecule type" value="Genomic_DNA"/>
</dbReference>
<keyword evidence="8" id="KW-1185">Reference proteome</keyword>
<dbReference type="FunFam" id="3.40.605.10:FF:000012">
    <property type="entry name" value="NAD-dependent succinate-semialdehyde dehydrogenase"/>
    <property type="match status" value="1"/>
</dbReference>
<dbReference type="PANTHER" id="PTHR43217:SF1">
    <property type="entry name" value="SUCCINATE SEMIALDEHYDE DEHYDROGENASE [NAD(P)+] SAD"/>
    <property type="match status" value="1"/>
</dbReference>
<dbReference type="CDD" id="cd07100">
    <property type="entry name" value="ALDH_SSADH1_GabD1"/>
    <property type="match status" value="1"/>
</dbReference>
<dbReference type="GeneID" id="71762377"/>
<feature type="region of interest" description="Disordered" evidence="4">
    <location>
        <begin position="1"/>
        <end position="20"/>
    </location>
</feature>
<dbReference type="GO" id="GO:0004030">
    <property type="term" value="F:aldehyde dehydrogenase [NAD(P)+] activity"/>
    <property type="evidence" value="ECO:0007669"/>
    <property type="project" value="InterPro"/>
</dbReference>
<keyword evidence="2" id="KW-0521">NADP</keyword>
<dbReference type="SUPFAM" id="SSF53720">
    <property type="entry name" value="ALDH-like"/>
    <property type="match status" value="1"/>
</dbReference>
<feature type="domain" description="Aldehyde dehydrogenase" evidence="5">
    <location>
        <begin position="1"/>
        <end position="450"/>
    </location>
</feature>
<dbReference type="Gene3D" id="3.40.605.10">
    <property type="entry name" value="Aldehyde Dehydrogenase, Chain A, domain 1"/>
    <property type="match status" value="1"/>
</dbReference>
<dbReference type="InterPro" id="IPR016162">
    <property type="entry name" value="Ald_DH_N"/>
</dbReference>
<evidence type="ECO:0000313" key="9">
    <source>
        <dbReference type="Proteomes" id="UP001500962"/>
    </source>
</evidence>
<dbReference type="PANTHER" id="PTHR43217">
    <property type="entry name" value="SUCCINATE SEMIALDEHYDE DEHYDROGENASE [NAD(P)+] SAD"/>
    <property type="match status" value="1"/>
</dbReference>
<dbReference type="KEGG" id="hdo:MUK72_10975"/>
<gene>
    <name evidence="6" type="ORF">GCM10008985_03070</name>
    <name evidence="7" type="ORF">MUK72_10975</name>
</gene>
<evidence type="ECO:0000256" key="2">
    <source>
        <dbReference type="ARBA" id="ARBA00022857"/>
    </source>
</evidence>
<evidence type="ECO:0000313" key="8">
    <source>
        <dbReference type="Proteomes" id="UP000830542"/>
    </source>
</evidence>
<organism evidence="6 9">
    <name type="scientific">Halococcus dombrowskii</name>
    <dbReference type="NCBI Taxonomy" id="179637"/>
    <lineage>
        <taxon>Archaea</taxon>
        <taxon>Methanobacteriati</taxon>
        <taxon>Methanobacteriota</taxon>
        <taxon>Stenosarchaea group</taxon>
        <taxon>Halobacteria</taxon>
        <taxon>Halobacteriales</taxon>
        <taxon>Halococcaceae</taxon>
        <taxon>Halococcus</taxon>
    </lineage>
</organism>
<reference evidence="6" key="1">
    <citation type="journal article" date="2014" name="Int. J. Syst. Evol. Microbiol.">
        <title>Complete genome sequence of Corynebacterium casei LMG S-19264T (=DSM 44701T), isolated from a smear-ripened cheese.</title>
        <authorList>
            <consortium name="US DOE Joint Genome Institute (JGI-PGF)"/>
            <person name="Walter F."/>
            <person name="Albersmeier A."/>
            <person name="Kalinowski J."/>
            <person name="Ruckert C."/>
        </authorList>
    </citation>
    <scope>NUCLEOTIDE SEQUENCE</scope>
    <source>
        <strain evidence="6">JCM 12289</strain>
    </source>
</reference>
<dbReference type="FunFam" id="3.40.309.10:FF:000010">
    <property type="entry name" value="Gamma-aminobutyraldehyde dehydrogenase"/>
    <property type="match status" value="1"/>
</dbReference>
<dbReference type="InterPro" id="IPR016161">
    <property type="entry name" value="Ald_DH/histidinol_DH"/>
</dbReference>
<comment type="similarity">
    <text evidence="1">Belongs to the aldehyde dehydrogenase family.</text>
</comment>
<accession>A0AAV3SD68</accession>
<dbReference type="InterPro" id="IPR047110">
    <property type="entry name" value="GABD/Sad-like"/>
</dbReference>
<reference evidence="7" key="2">
    <citation type="submission" date="2022-04" db="EMBL/GenBank/DDBJ databases">
        <title>Sequencing and genomic assembly of Halococcus dombrowskii.</title>
        <authorList>
            <person name="Lim S.W."/>
            <person name="MacLea K.S."/>
        </authorList>
    </citation>
    <scope>NUCLEOTIDE SEQUENCE</scope>
    <source>
        <strain evidence="7">H4</strain>
    </source>
</reference>
<evidence type="ECO:0000313" key="7">
    <source>
        <dbReference type="EMBL" id="UOO94485.1"/>
    </source>
</evidence>
<evidence type="ECO:0000313" key="6">
    <source>
        <dbReference type="EMBL" id="GAA0450812.1"/>
    </source>
</evidence>
<proteinExistence type="inferred from homology"/>